<feature type="coiled-coil region" evidence="1">
    <location>
        <begin position="86"/>
        <end position="139"/>
    </location>
</feature>
<dbReference type="AlphaFoldDB" id="A0A814THF9"/>
<dbReference type="EMBL" id="CAJNOG010000307">
    <property type="protein sequence ID" value="CAF1162295.1"/>
    <property type="molecule type" value="Genomic_DNA"/>
</dbReference>
<proteinExistence type="predicted"/>
<keyword evidence="1" id="KW-0175">Coiled coil</keyword>
<evidence type="ECO:0000313" key="3">
    <source>
        <dbReference type="Proteomes" id="UP000663845"/>
    </source>
</evidence>
<name>A0A814THF9_9BILA</name>
<reference evidence="2" key="1">
    <citation type="submission" date="2021-02" db="EMBL/GenBank/DDBJ databases">
        <authorList>
            <person name="Nowell W R."/>
        </authorList>
    </citation>
    <scope>NUCLEOTIDE SEQUENCE</scope>
</reference>
<sequence length="469" mass="54786">MSTLKRFRPSVESICSYAHCVESPSSIPCAHCSLTFCLHHLVEHQTAIDNEHKRLITTIETYRARLKTIEFRDNRYELFQQLNEWKTNMNENVEKVKNEIDVTYEQCDQEFHEIKETILNNIDNEEMNLKEILTNLEQSLHTLESSCVELIISKTNPTIRLMKPNLNSSGFSDLQNKIQPDLDRFLSTSEVIFSLDYDPNDTTLFATSSQYLIIYKLSRSIFELYDNNGQHLSDINYDHTHYGDLNQITWSSYVNGFLLATSKQLLKLNCTTKRIGRYIDIGFGFFKDICAGGESVLLVHNLGTSLGDVIEHYSNNEMIQRCWKSDLYPNELNMKDIMEIFRIRMSSHLVAIDALFTDKILVCDILHAMKCLFRIDTKHCSILSMSPIYDTKQWILFVIDEQNESSQRRMLVINAQESDTQRRMREIKCSNLLPTNICFFGSKHFILTRTENDDEENMLFECRKMHNTF</sequence>
<accession>A0A814THF9</accession>
<dbReference type="Proteomes" id="UP000663845">
    <property type="component" value="Unassembled WGS sequence"/>
</dbReference>
<gene>
    <name evidence="2" type="ORF">JYZ213_LOCUS24721</name>
</gene>
<organism evidence="2 3">
    <name type="scientific">Adineta steineri</name>
    <dbReference type="NCBI Taxonomy" id="433720"/>
    <lineage>
        <taxon>Eukaryota</taxon>
        <taxon>Metazoa</taxon>
        <taxon>Spiralia</taxon>
        <taxon>Gnathifera</taxon>
        <taxon>Rotifera</taxon>
        <taxon>Eurotatoria</taxon>
        <taxon>Bdelloidea</taxon>
        <taxon>Adinetida</taxon>
        <taxon>Adinetidae</taxon>
        <taxon>Adineta</taxon>
    </lineage>
</organism>
<protein>
    <submittedName>
        <fullName evidence="2">Uncharacterized protein</fullName>
    </submittedName>
</protein>
<evidence type="ECO:0000256" key="1">
    <source>
        <dbReference type="SAM" id="Coils"/>
    </source>
</evidence>
<comment type="caution">
    <text evidence="2">The sequence shown here is derived from an EMBL/GenBank/DDBJ whole genome shotgun (WGS) entry which is preliminary data.</text>
</comment>
<evidence type="ECO:0000313" key="2">
    <source>
        <dbReference type="EMBL" id="CAF1162295.1"/>
    </source>
</evidence>